<reference evidence="1 2" key="1">
    <citation type="submission" date="2023-10" db="EMBL/GenBank/DDBJ databases">
        <title>Chromosome-scale genome assembly provides insights into flower coloration mechanisms of Canna indica.</title>
        <authorList>
            <person name="Li C."/>
        </authorList>
    </citation>
    <scope>NUCLEOTIDE SEQUENCE [LARGE SCALE GENOMIC DNA]</scope>
    <source>
        <tissue evidence="1">Flower</tissue>
    </source>
</reference>
<protein>
    <submittedName>
        <fullName evidence="1">Uncharacterized protein</fullName>
    </submittedName>
</protein>
<dbReference type="EMBL" id="CP136891">
    <property type="protein sequence ID" value="WOK96302.1"/>
    <property type="molecule type" value="Genomic_DNA"/>
</dbReference>
<organism evidence="1 2">
    <name type="scientific">Canna indica</name>
    <name type="common">Indian-shot</name>
    <dbReference type="NCBI Taxonomy" id="4628"/>
    <lineage>
        <taxon>Eukaryota</taxon>
        <taxon>Viridiplantae</taxon>
        <taxon>Streptophyta</taxon>
        <taxon>Embryophyta</taxon>
        <taxon>Tracheophyta</taxon>
        <taxon>Spermatophyta</taxon>
        <taxon>Magnoliopsida</taxon>
        <taxon>Liliopsida</taxon>
        <taxon>Zingiberales</taxon>
        <taxon>Cannaceae</taxon>
        <taxon>Canna</taxon>
    </lineage>
</organism>
<proteinExistence type="predicted"/>
<dbReference type="AlphaFoldDB" id="A0AAQ3JWF4"/>
<name>A0AAQ3JWF4_9LILI</name>
<evidence type="ECO:0000313" key="1">
    <source>
        <dbReference type="EMBL" id="WOK96302.1"/>
    </source>
</evidence>
<gene>
    <name evidence="1" type="ORF">Cni_G05009</name>
</gene>
<dbReference type="Proteomes" id="UP001327560">
    <property type="component" value="Chromosome 2"/>
</dbReference>
<sequence>MMSAACLNLKPLVQSKVRLIDLSHMVKIANRYTQMPSNSNRSRNNKNIIYNTEQVIEPITPISQAKRTNLRVTKQSSVLEAFYRSRPGVWFLLLQLPSLPLHPSPPSLFLGSACTTCSWLEAPSLLLLGQQKETSFSFLRGEESSSPFSAFFIALLLFLNQKRKKQ</sequence>
<keyword evidence="2" id="KW-1185">Reference proteome</keyword>
<evidence type="ECO:0000313" key="2">
    <source>
        <dbReference type="Proteomes" id="UP001327560"/>
    </source>
</evidence>
<accession>A0AAQ3JWF4</accession>